<sequence length="131" mass="14587">MAISCYKCLPKPPNYCLEPKNVTNCDEEKGAFNPGMKYDSCSTIRTKVGQGIEMNTMQCGVKVLCNTMEEKVCNMTKKSVQESGETVTSCKLECCGTDKCNVVEHHGRAGYLNASFMTTMMFVIVSIMKYF</sequence>
<evidence type="ECO:0000256" key="1">
    <source>
        <dbReference type="SAM" id="Phobius"/>
    </source>
</evidence>
<comment type="caution">
    <text evidence="2">The sequence shown here is derived from an EMBL/GenBank/DDBJ whole genome shotgun (WGS) entry which is preliminary data.</text>
</comment>
<evidence type="ECO:0000313" key="3">
    <source>
        <dbReference type="Proteomes" id="UP001163046"/>
    </source>
</evidence>
<evidence type="ECO:0000313" key="2">
    <source>
        <dbReference type="EMBL" id="KAJ7389437.1"/>
    </source>
</evidence>
<name>A0A9W9ZX07_9CNID</name>
<feature type="transmembrane region" description="Helical" evidence="1">
    <location>
        <begin position="109"/>
        <end position="128"/>
    </location>
</feature>
<proteinExistence type="predicted"/>
<dbReference type="OrthoDB" id="10403352at2759"/>
<accession>A0A9W9ZX07</accession>
<gene>
    <name evidence="2" type="ORF">OS493_031681</name>
</gene>
<keyword evidence="1" id="KW-1133">Transmembrane helix</keyword>
<protein>
    <submittedName>
        <fullName evidence="2">Uncharacterized protein</fullName>
    </submittedName>
</protein>
<dbReference type="Proteomes" id="UP001163046">
    <property type="component" value="Unassembled WGS sequence"/>
</dbReference>
<keyword evidence="3" id="KW-1185">Reference proteome</keyword>
<keyword evidence="1" id="KW-0812">Transmembrane</keyword>
<reference evidence="2" key="1">
    <citation type="submission" date="2023-01" db="EMBL/GenBank/DDBJ databases">
        <title>Genome assembly of the deep-sea coral Lophelia pertusa.</title>
        <authorList>
            <person name="Herrera S."/>
            <person name="Cordes E."/>
        </authorList>
    </citation>
    <scope>NUCLEOTIDE SEQUENCE</scope>
    <source>
        <strain evidence="2">USNM1676648</strain>
        <tissue evidence="2">Polyp</tissue>
    </source>
</reference>
<dbReference type="EMBL" id="MU825433">
    <property type="protein sequence ID" value="KAJ7389437.1"/>
    <property type="molecule type" value="Genomic_DNA"/>
</dbReference>
<organism evidence="2 3">
    <name type="scientific">Desmophyllum pertusum</name>
    <dbReference type="NCBI Taxonomy" id="174260"/>
    <lineage>
        <taxon>Eukaryota</taxon>
        <taxon>Metazoa</taxon>
        <taxon>Cnidaria</taxon>
        <taxon>Anthozoa</taxon>
        <taxon>Hexacorallia</taxon>
        <taxon>Scleractinia</taxon>
        <taxon>Caryophylliina</taxon>
        <taxon>Caryophylliidae</taxon>
        <taxon>Desmophyllum</taxon>
    </lineage>
</organism>
<dbReference type="AlphaFoldDB" id="A0A9W9ZX07"/>
<keyword evidence="1" id="KW-0472">Membrane</keyword>